<sequence>MAKEDVQAVQDGVNTPELRDPEKAHPAVSIMRPMTDNEILQRSWSKRAMVIAFVGLFATSFIASFVKYSTKVYDAYATSAFSKHAALTTANIVYTITSLVTYPIMAKLSNVFGRPQGFFFAISFITLSMVLYAACQDIGTYIAGGIFESIGDTGFTIMQQIFIADTTSLINRGFWASLPESVASVPSLYLGTIVADQVLEKSTWRWGYGMWAIITPFAAAPLIVTMYVLQRRAKKNGFVRKSIWTADSANQPLFKRVAKLIWSDLDILGAGLMVVGLGLALIPLSLTGSKNSQRWKEGSTIAMLVIGIVVLGIFLLWDAKFAKTPFIPFRMIRERTVVAACLLSLLDFFHYSTFTIFFPSYLQVAGGYSPGHASRIDNALRVSFQISSVLVGLLMKYTKKSHVFVLIGVPVVVLGQGLQIYFVNKNGDGPASEVCFITAKTLVGVGRAFYQTAAQVSIQAIVEKEDVPVVTGVYYASMSVGGAIGTSVGGAIWNSLLPSKLTEYLPDAAKDKAQAIYKSIVTAQKFDMGTPTRDAINRAYRETQQKLAIAATAGLAPLIFIMLAMKNVNLVKEEERQMLESSIHENESEETPKSAKKFVDDSKVWPSLNVKGI</sequence>
<feature type="transmembrane region" description="Helical" evidence="6">
    <location>
        <begin position="48"/>
        <end position="66"/>
    </location>
</feature>
<keyword evidence="9" id="KW-1185">Reference proteome</keyword>
<evidence type="ECO:0000259" key="7">
    <source>
        <dbReference type="PROSITE" id="PS50850"/>
    </source>
</evidence>
<dbReference type="InParanoid" id="A0A2N3NJ78"/>
<gene>
    <name evidence="8" type="ORF">jhhlp_000689</name>
</gene>
<feature type="domain" description="Major facilitator superfamily (MFS) profile" evidence="7">
    <location>
        <begin position="48"/>
        <end position="569"/>
    </location>
</feature>
<dbReference type="EMBL" id="NLAX01000003">
    <property type="protein sequence ID" value="PKS12483.1"/>
    <property type="molecule type" value="Genomic_DNA"/>
</dbReference>
<dbReference type="InterPro" id="IPR020846">
    <property type="entry name" value="MFS_dom"/>
</dbReference>
<dbReference type="AlphaFoldDB" id="A0A2N3NJ78"/>
<dbReference type="InterPro" id="IPR011701">
    <property type="entry name" value="MFS"/>
</dbReference>
<evidence type="ECO:0000256" key="6">
    <source>
        <dbReference type="SAM" id="Phobius"/>
    </source>
</evidence>
<dbReference type="SUPFAM" id="SSF103473">
    <property type="entry name" value="MFS general substrate transporter"/>
    <property type="match status" value="1"/>
</dbReference>
<evidence type="ECO:0000313" key="9">
    <source>
        <dbReference type="Proteomes" id="UP000233524"/>
    </source>
</evidence>
<dbReference type="InterPro" id="IPR036259">
    <property type="entry name" value="MFS_trans_sf"/>
</dbReference>
<dbReference type="PROSITE" id="PS50850">
    <property type="entry name" value="MFS"/>
    <property type="match status" value="1"/>
</dbReference>
<feature type="transmembrane region" description="Helical" evidence="6">
    <location>
        <begin position="547"/>
        <end position="565"/>
    </location>
</feature>
<keyword evidence="3 6" id="KW-1133">Transmembrane helix</keyword>
<evidence type="ECO:0000256" key="1">
    <source>
        <dbReference type="ARBA" id="ARBA00004141"/>
    </source>
</evidence>
<keyword evidence="4 6" id="KW-0472">Membrane</keyword>
<dbReference type="GO" id="GO:0015343">
    <property type="term" value="F:siderophore-iron transmembrane transporter activity"/>
    <property type="evidence" value="ECO:0007669"/>
    <property type="project" value="TreeGrafter"/>
</dbReference>
<feature type="transmembrane region" description="Helical" evidence="6">
    <location>
        <begin position="208"/>
        <end position="229"/>
    </location>
</feature>
<dbReference type="PANTHER" id="PTHR23501">
    <property type="entry name" value="MAJOR FACILITATOR SUPERFAMILY"/>
    <property type="match status" value="1"/>
</dbReference>
<evidence type="ECO:0000256" key="4">
    <source>
        <dbReference type="ARBA" id="ARBA00023136"/>
    </source>
</evidence>
<evidence type="ECO:0000256" key="2">
    <source>
        <dbReference type="ARBA" id="ARBA00022692"/>
    </source>
</evidence>
<feature type="transmembrane region" description="Helical" evidence="6">
    <location>
        <begin position="298"/>
        <end position="317"/>
    </location>
</feature>
<protein>
    <recommendedName>
        <fullName evidence="7">Major facilitator superfamily (MFS) profile domain-containing protein</fullName>
    </recommendedName>
</protein>
<name>A0A2N3NJ78_9PEZI</name>
<feature type="transmembrane region" description="Helical" evidence="6">
    <location>
        <begin position="86"/>
        <end position="105"/>
    </location>
</feature>
<keyword evidence="2 6" id="KW-0812">Transmembrane</keyword>
<dbReference type="VEuPathDB" id="FungiDB:jhhlp_000689"/>
<dbReference type="Proteomes" id="UP000233524">
    <property type="component" value="Unassembled WGS sequence"/>
</dbReference>
<dbReference type="GO" id="GO:0005886">
    <property type="term" value="C:plasma membrane"/>
    <property type="evidence" value="ECO:0007669"/>
    <property type="project" value="TreeGrafter"/>
</dbReference>
<dbReference type="PANTHER" id="PTHR23501:SF87">
    <property type="entry name" value="SIDEROPHORE IRON TRANSPORTER 2"/>
    <property type="match status" value="1"/>
</dbReference>
<organism evidence="8 9">
    <name type="scientific">Lomentospora prolificans</name>
    <dbReference type="NCBI Taxonomy" id="41688"/>
    <lineage>
        <taxon>Eukaryota</taxon>
        <taxon>Fungi</taxon>
        <taxon>Dikarya</taxon>
        <taxon>Ascomycota</taxon>
        <taxon>Pezizomycotina</taxon>
        <taxon>Sordariomycetes</taxon>
        <taxon>Hypocreomycetidae</taxon>
        <taxon>Microascales</taxon>
        <taxon>Microascaceae</taxon>
        <taxon>Lomentospora</taxon>
    </lineage>
</organism>
<feature type="transmembrane region" description="Helical" evidence="6">
    <location>
        <begin position="117"/>
        <end position="134"/>
    </location>
</feature>
<reference evidence="8 9" key="1">
    <citation type="journal article" date="2017" name="G3 (Bethesda)">
        <title>First Draft Genome Sequence of the Pathogenic Fungus Lomentospora prolificans (Formerly Scedosporium prolificans).</title>
        <authorList>
            <person name="Luo R."/>
            <person name="Zimin A."/>
            <person name="Workman R."/>
            <person name="Fan Y."/>
            <person name="Pertea G."/>
            <person name="Grossman N."/>
            <person name="Wear M.P."/>
            <person name="Jia B."/>
            <person name="Miller H."/>
            <person name="Casadevall A."/>
            <person name="Timp W."/>
            <person name="Zhang S.X."/>
            <person name="Salzberg S.L."/>
        </authorList>
    </citation>
    <scope>NUCLEOTIDE SEQUENCE [LARGE SCALE GENOMIC DNA]</scope>
    <source>
        <strain evidence="8 9">JHH-5317</strain>
    </source>
</reference>
<dbReference type="Pfam" id="PF07690">
    <property type="entry name" value="MFS_1"/>
    <property type="match status" value="1"/>
</dbReference>
<dbReference type="OrthoDB" id="2241241at2759"/>
<dbReference type="Gene3D" id="1.20.1250.20">
    <property type="entry name" value="MFS general substrate transporter like domains"/>
    <property type="match status" value="2"/>
</dbReference>
<comment type="subcellular location">
    <subcellularLocation>
        <location evidence="1">Membrane</location>
        <topology evidence="1">Multi-pass membrane protein</topology>
    </subcellularLocation>
</comment>
<feature type="transmembrane region" description="Helical" evidence="6">
    <location>
        <begin position="265"/>
        <end position="286"/>
    </location>
</feature>
<evidence type="ECO:0000256" key="3">
    <source>
        <dbReference type="ARBA" id="ARBA00022989"/>
    </source>
</evidence>
<feature type="transmembrane region" description="Helical" evidence="6">
    <location>
        <begin position="337"/>
        <end position="358"/>
    </location>
</feature>
<proteinExistence type="predicted"/>
<accession>A0A2N3NJ78</accession>
<evidence type="ECO:0000256" key="5">
    <source>
        <dbReference type="SAM" id="MobiDB-lite"/>
    </source>
</evidence>
<comment type="caution">
    <text evidence="8">The sequence shown here is derived from an EMBL/GenBank/DDBJ whole genome shotgun (WGS) entry which is preliminary data.</text>
</comment>
<feature type="transmembrane region" description="Helical" evidence="6">
    <location>
        <begin position="402"/>
        <end position="422"/>
    </location>
</feature>
<feature type="region of interest" description="Disordered" evidence="5">
    <location>
        <begin position="1"/>
        <end position="25"/>
    </location>
</feature>
<evidence type="ECO:0000313" key="8">
    <source>
        <dbReference type="EMBL" id="PKS12483.1"/>
    </source>
</evidence>